<keyword evidence="4 7" id="KW-0378">Hydrolase</keyword>
<evidence type="ECO:0000256" key="1">
    <source>
        <dbReference type="ARBA" id="ARBA00005325"/>
    </source>
</evidence>
<dbReference type="InterPro" id="IPR015500">
    <property type="entry name" value="Peptidase_S8_subtilisin-rel"/>
</dbReference>
<organism evidence="12 13">
    <name type="scientific">Mesorhabditis belari</name>
    <dbReference type="NCBI Taxonomy" id="2138241"/>
    <lineage>
        <taxon>Eukaryota</taxon>
        <taxon>Metazoa</taxon>
        <taxon>Ecdysozoa</taxon>
        <taxon>Nematoda</taxon>
        <taxon>Chromadorea</taxon>
        <taxon>Rhabditida</taxon>
        <taxon>Rhabditina</taxon>
        <taxon>Rhabditomorpha</taxon>
        <taxon>Rhabditoidea</taxon>
        <taxon>Rhabditidae</taxon>
        <taxon>Mesorhabditinae</taxon>
        <taxon>Mesorhabditis</taxon>
    </lineage>
</organism>
<dbReference type="PROSITE" id="PS51892">
    <property type="entry name" value="SUBTILASE"/>
    <property type="match status" value="1"/>
</dbReference>
<evidence type="ECO:0000256" key="10">
    <source>
        <dbReference type="SAM" id="SignalP"/>
    </source>
</evidence>
<evidence type="ECO:0000259" key="11">
    <source>
        <dbReference type="PROSITE" id="PS51829"/>
    </source>
</evidence>
<sequence>MKRRKLLDFWLLWTVFGLTLGDFRASNERRENLEILLETLEDRVLTLQEEILRREKSNENLKSFSQIAVDSGGLQMGKLEEILRENHFEIVAKHPTLPNIFLAERIRAKREKRSANDRGKIESWTKFEAQFDWIEPLNTLEIQKRVVDSKKEISCNDPHFQRQSPQFDKMGFTKAWARGLSGNGITIAVVDDGVEFKASKELSSASQKSLSQSIFGSESLDDDLYMHGTQCAGVIAMRANNSECGVGGAPKATIIDVPLLSRIVTDFSESVALSQKADIFTCSWGPPDDGMSAEGPLKLTRTVIEKQTKEGRNGLGSLFVWASGNGGTSGDDCSLDGFVSNPMTIAVGWTFWNSSRTEWSEGCPAILTSVISDQFGGQVSVNGKGECVPSFRGSSAAAPLAAAGLALLLEKFPKLSRREVTHLVVRGSDPTHFTAFEKQKWNKNAAGLQFNKYLGFGILSVDRMLNLAPILRSPFPAMQECSEGYKVENRKGSLNDFSARLPFNGCEQIEHLETILLSIRLTHPRRGDLQIRLKSPSGTLLTLLDNRPFDKYPDLDWTFTVNHFWGENPNGDWTISFFEKGIDKALGQVQALSLTVRGTKEHPFEFEESGKLTEIANRNFAIGSSGKMWNVILGLLIIVLACLLVYGGFEYLAIRRKAKRCDASWRILNEERDEYRHNYKHVVHPPSENDDDHLLVNEAFINED</sequence>
<evidence type="ECO:0000256" key="2">
    <source>
        <dbReference type="ARBA" id="ARBA00022670"/>
    </source>
</evidence>
<dbReference type="InterPro" id="IPR022398">
    <property type="entry name" value="Peptidase_S8_His-AS"/>
</dbReference>
<feature type="chain" id="PRO_5042164170" evidence="10">
    <location>
        <begin position="22"/>
        <end position="704"/>
    </location>
</feature>
<proteinExistence type="inferred from homology"/>
<feature type="active site" description="Charge relay system" evidence="6 7">
    <location>
        <position position="227"/>
    </location>
</feature>
<evidence type="ECO:0000256" key="8">
    <source>
        <dbReference type="SAM" id="Coils"/>
    </source>
</evidence>
<keyword evidence="9" id="KW-1133">Transmembrane helix</keyword>
<dbReference type="SUPFAM" id="SSF52743">
    <property type="entry name" value="Subtilisin-like"/>
    <property type="match status" value="1"/>
</dbReference>
<dbReference type="GO" id="GO:0004252">
    <property type="term" value="F:serine-type endopeptidase activity"/>
    <property type="evidence" value="ECO:0007669"/>
    <property type="project" value="UniProtKB-UniRule"/>
</dbReference>
<dbReference type="Proteomes" id="UP000887575">
    <property type="component" value="Unassembled WGS sequence"/>
</dbReference>
<keyword evidence="3" id="KW-0165">Cleavage on pair of basic residues</keyword>
<dbReference type="AlphaFoldDB" id="A0AAF3ED01"/>
<feature type="domain" description="P/Homo B" evidence="11">
    <location>
        <begin position="475"/>
        <end position="602"/>
    </location>
</feature>
<dbReference type="InterPro" id="IPR000209">
    <property type="entry name" value="Peptidase_S8/S53_dom"/>
</dbReference>
<evidence type="ECO:0000313" key="13">
    <source>
        <dbReference type="WBParaSite" id="MBELARI_LOCUS11849"/>
    </source>
</evidence>
<keyword evidence="5 7" id="KW-0720">Serine protease</keyword>
<dbReference type="InterPro" id="IPR036852">
    <property type="entry name" value="Peptidase_S8/S53_dom_sf"/>
</dbReference>
<feature type="active site" description="Charge relay system" evidence="6 7">
    <location>
        <position position="191"/>
    </location>
</feature>
<evidence type="ECO:0000256" key="5">
    <source>
        <dbReference type="ARBA" id="ARBA00022825"/>
    </source>
</evidence>
<dbReference type="PROSITE" id="PS00137">
    <property type="entry name" value="SUBTILASE_HIS"/>
    <property type="match status" value="1"/>
</dbReference>
<dbReference type="PROSITE" id="PS51829">
    <property type="entry name" value="P_HOMO_B"/>
    <property type="match status" value="1"/>
</dbReference>
<dbReference type="Pfam" id="PF01483">
    <property type="entry name" value="P_proprotein"/>
    <property type="match status" value="1"/>
</dbReference>
<dbReference type="Pfam" id="PF00082">
    <property type="entry name" value="Peptidase_S8"/>
    <property type="match status" value="1"/>
</dbReference>
<evidence type="ECO:0000256" key="3">
    <source>
        <dbReference type="ARBA" id="ARBA00022685"/>
    </source>
</evidence>
<keyword evidence="9" id="KW-0472">Membrane</keyword>
<dbReference type="WBParaSite" id="MBELARI_LOCUS11849">
    <property type="protein sequence ID" value="MBELARI_LOCUS11849"/>
    <property type="gene ID" value="MBELARI_LOCUS11849"/>
</dbReference>
<dbReference type="PRINTS" id="PR00723">
    <property type="entry name" value="SUBTILISIN"/>
</dbReference>
<dbReference type="GO" id="GO:0005802">
    <property type="term" value="C:trans-Golgi network"/>
    <property type="evidence" value="ECO:0007669"/>
    <property type="project" value="TreeGrafter"/>
</dbReference>
<evidence type="ECO:0000256" key="7">
    <source>
        <dbReference type="PROSITE-ProRule" id="PRU01240"/>
    </source>
</evidence>
<comment type="similarity">
    <text evidence="1">Belongs to the peptidase S8 family. Furin subfamily.</text>
</comment>
<evidence type="ECO:0000256" key="4">
    <source>
        <dbReference type="ARBA" id="ARBA00022801"/>
    </source>
</evidence>
<dbReference type="PANTHER" id="PTHR42884:SF14">
    <property type="entry name" value="NEUROENDOCRINE CONVERTASE 1"/>
    <property type="match status" value="1"/>
</dbReference>
<dbReference type="PANTHER" id="PTHR42884">
    <property type="entry name" value="PROPROTEIN CONVERTASE SUBTILISIN/KEXIN-RELATED"/>
    <property type="match status" value="1"/>
</dbReference>
<keyword evidence="12" id="KW-1185">Reference proteome</keyword>
<evidence type="ECO:0000256" key="9">
    <source>
        <dbReference type="SAM" id="Phobius"/>
    </source>
</evidence>
<evidence type="ECO:0000256" key="6">
    <source>
        <dbReference type="PIRSR" id="PIRSR615500-1"/>
    </source>
</evidence>
<feature type="signal peptide" evidence="10">
    <location>
        <begin position="1"/>
        <end position="21"/>
    </location>
</feature>
<feature type="active site" description="Charge relay system" evidence="6 7">
    <location>
        <position position="395"/>
    </location>
</feature>
<feature type="coiled-coil region" evidence="8">
    <location>
        <begin position="23"/>
        <end position="57"/>
    </location>
</feature>
<dbReference type="GO" id="GO:0000139">
    <property type="term" value="C:Golgi membrane"/>
    <property type="evidence" value="ECO:0007669"/>
    <property type="project" value="TreeGrafter"/>
</dbReference>
<keyword evidence="9" id="KW-0812">Transmembrane</keyword>
<accession>A0AAF3ED01</accession>
<reference evidence="13" key="1">
    <citation type="submission" date="2024-02" db="UniProtKB">
        <authorList>
            <consortium name="WormBaseParasite"/>
        </authorList>
    </citation>
    <scope>IDENTIFICATION</scope>
</reference>
<keyword evidence="8" id="KW-0175">Coiled coil</keyword>
<protein>
    <submittedName>
        <fullName evidence="13">P/Homo B domain-containing protein</fullName>
    </submittedName>
</protein>
<dbReference type="InterPro" id="IPR008979">
    <property type="entry name" value="Galactose-bd-like_sf"/>
</dbReference>
<evidence type="ECO:0000313" key="12">
    <source>
        <dbReference type="Proteomes" id="UP000887575"/>
    </source>
</evidence>
<keyword evidence="10" id="KW-0732">Signal</keyword>
<feature type="transmembrane region" description="Helical" evidence="9">
    <location>
        <begin position="628"/>
        <end position="649"/>
    </location>
</feature>
<dbReference type="InterPro" id="IPR002884">
    <property type="entry name" value="P_dom"/>
</dbReference>
<dbReference type="SUPFAM" id="SSF49785">
    <property type="entry name" value="Galactose-binding domain-like"/>
    <property type="match status" value="1"/>
</dbReference>
<dbReference type="Gene3D" id="3.40.50.200">
    <property type="entry name" value="Peptidase S8/S53 domain"/>
    <property type="match status" value="1"/>
</dbReference>
<name>A0AAF3ED01_9BILA</name>
<dbReference type="GO" id="GO:0016485">
    <property type="term" value="P:protein processing"/>
    <property type="evidence" value="ECO:0007669"/>
    <property type="project" value="TreeGrafter"/>
</dbReference>
<keyword evidence="2 7" id="KW-0645">Protease</keyword>
<dbReference type="Gene3D" id="2.60.120.260">
    <property type="entry name" value="Galactose-binding domain-like"/>
    <property type="match status" value="1"/>
</dbReference>